<dbReference type="AlphaFoldDB" id="A0A1Y2NSN7"/>
<comment type="caution">
    <text evidence="2">The sequence shown here is derived from an EMBL/GenBank/DDBJ whole genome shotgun (WGS) entry which is preliminary data.</text>
</comment>
<evidence type="ECO:0000313" key="2">
    <source>
        <dbReference type="EMBL" id="OSY49958.1"/>
    </source>
</evidence>
<organism evidence="2 3">
    <name type="scientific">Streptomyces fradiae ATCC 10745 = DSM 40063</name>
    <dbReference type="NCBI Taxonomy" id="1319510"/>
    <lineage>
        <taxon>Bacteria</taxon>
        <taxon>Bacillati</taxon>
        <taxon>Actinomycetota</taxon>
        <taxon>Actinomycetes</taxon>
        <taxon>Kitasatosporales</taxon>
        <taxon>Streptomycetaceae</taxon>
        <taxon>Streptomyces</taxon>
    </lineage>
</organism>
<proteinExistence type="predicted"/>
<gene>
    <name evidence="2" type="ORF">BG846_04424</name>
</gene>
<name>A0A1Y2NSN7_STRFR</name>
<reference evidence="2 3" key="1">
    <citation type="submission" date="2016-09" db="EMBL/GenBank/DDBJ databases">
        <title>Streptomyces fradiae DSM40063, a candidate organism with high potential of specific P450 cytochromes.</title>
        <authorList>
            <person name="Grumaz C."/>
            <person name="Vainshtein Y."/>
            <person name="Kirstahler P."/>
            <person name="Sohn K."/>
        </authorList>
    </citation>
    <scope>NUCLEOTIDE SEQUENCE [LARGE SCALE GENOMIC DNA]</scope>
    <source>
        <strain evidence="2 3">DSM 40063</strain>
    </source>
</reference>
<evidence type="ECO:0000313" key="3">
    <source>
        <dbReference type="Proteomes" id="UP000194318"/>
    </source>
</evidence>
<feature type="region of interest" description="Disordered" evidence="1">
    <location>
        <begin position="37"/>
        <end position="87"/>
    </location>
</feature>
<dbReference type="EMBL" id="MIFZ01000301">
    <property type="protein sequence ID" value="OSY49958.1"/>
    <property type="molecule type" value="Genomic_DNA"/>
</dbReference>
<protein>
    <submittedName>
        <fullName evidence="2">Uncharacterized protein</fullName>
    </submittedName>
</protein>
<sequence>MSTPTFRAEGALPVTPVTLTDEVTAAPASGMLTSAVFSKTLPPGSPPPPGRAPTLTPAQACSTARTSGLPAPYSSVATATVPARAPA</sequence>
<dbReference type="Proteomes" id="UP000194318">
    <property type="component" value="Unassembled WGS sequence"/>
</dbReference>
<feature type="compositionally biased region" description="Low complexity" evidence="1">
    <location>
        <begin position="74"/>
        <end position="87"/>
    </location>
</feature>
<evidence type="ECO:0000256" key="1">
    <source>
        <dbReference type="SAM" id="MobiDB-lite"/>
    </source>
</evidence>
<accession>A0A1Y2NSN7</accession>